<comment type="caution">
    <text evidence="3">The sequence shown here is derived from an EMBL/GenBank/DDBJ whole genome shotgun (WGS) entry which is preliminary data.</text>
</comment>
<dbReference type="Gene3D" id="3.40.50.300">
    <property type="entry name" value="P-loop containing nucleotide triphosphate hydrolases"/>
    <property type="match status" value="1"/>
</dbReference>
<dbReference type="STRING" id="50429.A0A2B4RHC5"/>
<dbReference type="InterPro" id="IPR027417">
    <property type="entry name" value="P-loop_NTPase"/>
</dbReference>
<keyword evidence="3" id="KW-0808">Transferase</keyword>
<dbReference type="InterPro" id="IPR011545">
    <property type="entry name" value="DEAD/DEAH_box_helicase_dom"/>
</dbReference>
<dbReference type="Pfam" id="PF00078">
    <property type="entry name" value="RVT_1"/>
    <property type="match status" value="1"/>
</dbReference>
<dbReference type="PANTHER" id="PTHR33332">
    <property type="entry name" value="REVERSE TRANSCRIPTASE DOMAIN-CONTAINING PROTEIN"/>
    <property type="match status" value="1"/>
</dbReference>
<keyword evidence="3" id="KW-0418">Kinase</keyword>
<dbReference type="GO" id="GO:0003676">
    <property type="term" value="F:nucleic acid binding"/>
    <property type="evidence" value="ECO:0007669"/>
    <property type="project" value="InterPro"/>
</dbReference>
<evidence type="ECO:0000259" key="2">
    <source>
        <dbReference type="Pfam" id="PF00270"/>
    </source>
</evidence>
<protein>
    <submittedName>
        <fullName evidence="3">52 kDa repressor of the inhibitor of the protein kinase</fullName>
    </submittedName>
</protein>
<organism evidence="3 4">
    <name type="scientific">Stylophora pistillata</name>
    <name type="common">Smooth cauliflower coral</name>
    <dbReference type="NCBI Taxonomy" id="50429"/>
    <lineage>
        <taxon>Eukaryota</taxon>
        <taxon>Metazoa</taxon>
        <taxon>Cnidaria</taxon>
        <taxon>Anthozoa</taxon>
        <taxon>Hexacorallia</taxon>
        <taxon>Scleractinia</taxon>
        <taxon>Astrocoeniina</taxon>
        <taxon>Pocilloporidae</taxon>
        <taxon>Stylophora</taxon>
    </lineage>
</organism>
<dbReference type="GO" id="GO:0016301">
    <property type="term" value="F:kinase activity"/>
    <property type="evidence" value="ECO:0007669"/>
    <property type="project" value="UniProtKB-KW"/>
</dbReference>
<gene>
    <name evidence="3" type="primary">Prkrir</name>
    <name evidence="3" type="ORF">AWC38_SpisGene19880</name>
</gene>
<dbReference type="AlphaFoldDB" id="A0A2B4RHC5"/>
<dbReference type="Pfam" id="PF00270">
    <property type="entry name" value="DEAD"/>
    <property type="match status" value="1"/>
</dbReference>
<dbReference type="OrthoDB" id="6129079at2759"/>
<evidence type="ECO:0000313" key="3">
    <source>
        <dbReference type="EMBL" id="PFX15880.1"/>
    </source>
</evidence>
<name>A0A2B4RHC5_STYPI</name>
<accession>A0A2B4RHC5</accession>
<sequence length="424" mass="47923">MAEKRDAVLREACDHLSNNLKFMLQLKPEQRNAVDYLLKKDDVLAVLPTGYGKSLTFQLFAVAASIEDHTILFSRLRVRFGIAGKPLLWLQSYLSNRTQYVSVDGGTFTKHDLKCGVPQESVLGPILYLLYTSPLSDIVEKFNLSYHFYADDSQLYLSFQPTVLGDRDLAVSSIESCVNEINHWMMVNRLKLKKDKTELLVISAKHLPRPLLHEISVAGEERQTVLIICPLKSITEDQIAKAGSMGIPAASTEDISEDEKRDSDSYMVYTQVSSVKSDLKAFREQIEVHFNRWYEASVELGKDVDVEPALPRIANRQRHHDNAPAATPVQYFQCSPCLPLMDHLIVQMDTYFSEIQMNVYNLMCLVPEVLVSSSDTTIDAAIQFYRDDLVSPDVVDVELVCWRHKWSKVADKSSLPDNASATLV</sequence>
<feature type="domain" description="DEAD/DEAH-box helicase" evidence="2">
    <location>
        <begin position="28"/>
        <end position="65"/>
    </location>
</feature>
<dbReference type="SUPFAM" id="SSF52540">
    <property type="entry name" value="P-loop containing nucleoside triphosphate hydrolases"/>
    <property type="match status" value="1"/>
</dbReference>
<dbReference type="InterPro" id="IPR000477">
    <property type="entry name" value="RT_dom"/>
</dbReference>
<reference evidence="4" key="1">
    <citation type="journal article" date="2017" name="bioRxiv">
        <title>Comparative analysis of the genomes of Stylophora pistillata and Acropora digitifera provides evidence for extensive differences between species of corals.</title>
        <authorList>
            <person name="Voolstra C.R."/>
            <person name="Li Y."/>
            <person name="Liew Y.J."/>
            <person name="Baumgarten S."/>
            <person name="Zoccola D."/>
            <person name="Flot J.-F."/>
            <person name="Tambutte S."/>
            <person name="Allemand D."/>
            <person name="Aranda M."/>
        </authorList>
    </citation>
    <scope>NUCLEOTIDE SEQUENCE [LARGE SCALE GENOMIC DNA]</scope>
</reference>
<feature type="domain" description="Reverse transcriptase" evidence="1">
    <location>
        <begin position="80"/>
        <end position="201"/>
    </location>
</feature>
<dbReference type="EMBL" id="LSMT01000600">
    <property type="protein sequence ID" value="PFX15880.1"/>
    <property type="molecule type" value="Genomic_DNA"/>
</dbReference>
<proteinExistence type="predicted"/>
<dbReference type="GO" id="GO:0005524">
    <property type="term" value="F:ATP binding"/>
    <property type="evidence" value="ECO:0007669"/>
    <property type="project" value="InterPro"/>
</dbReference>
<evidence type="ECO:0000313" key="4">
    <source>
        <dbReference type="Proteomes" id="UP000225706"/>
    </source>
</evidence>
<keyword evidence="4" id="KW-1185">Reference proteome</keyword>
<dbReference type="Proteomes" id="UP000225706">
    <property type="component" value="Unassembled WGS sequence"/>
</dbReference>
<evidence type="ECO:0000259" key="1">
    <source>
        <dbReference type="Pfam" id="PF00078"/>
    </source>
</evidence>